<organism evidence="1 2">
    <name type="scientific">Halarchaeum rubridurum</name>
    <dbReference type="NCBI Taxonomy" id="489911"/>
    <lineage>
        <taxon>Archaea</taxon>
        <taxon>Methanobacteriati</taxon>
        <taxon>Methanobacteriota</taxon>
        <taxon>Stenosarchaea group</taxon>
        <taxon>Halobacteria</taxon>
        <taxon>Halobacteriales</taxon>
        <taxon>Halobacteriaceae</taxon>
    </lineage>
</organism>
<dbReference type="Pfam" id="PF26448">
    <property type="entry name" value="DUF8127"/>
    <property type="match status" value="1"/>
</dbReference>
<evidence type="ECO:0000313" key="2">
    <source>
        <dbReference type="Proteomes" id="UP000765891"/>
    </source>
</evidence>
<reference evidence="1" key="1">
    <citation type="submission" date="2021-03" db="EMBL/GenBank/DDBJ databases">
        <title>Genomic Encyclopedia of Type Strains, Phase IV (KMG-IV): sequencing the most valuable type-strain genomes for metagenomic binning, comparative biology and taxonomic classification.</title>
        <authorList>
            <person name="Goeker M."/>
        </authorList>
    </citation>
    <scope>NUCLEOTIDE SEQUENCE</scope>
    <source>
        <strain evidence="1">DSM 22443</strain>
    </source>
</reference>
<proteinExistence type="predicted"/>
<sequence>MVSVSRLRTERRSHLVRAGVYLALGVLLVSSLVFATPASVVFGSGSESDFTYTAVEVTAESGALAFDGEPPDDGLRGVDCLSDYSRLCGLEVRQLDGDVTVEKVNPVERRAAPYVAFFDQYYRRVHERNGSTITYGLQPVSAGTVLDDIARPVAETNRPSSIRRLVSEGTAAVPHRLRDPTQAVRSGESYYVFNYQRGETPRDQHGTGVAALGRIAMLLVGLWSLRRGWVQYDRWRASRRDA</sequence>
<dbReference type="Proteomes" id="UP000765891">
    <property type="component" value="Unassembled WGS sequence"/>
</dbReference>
<dbReference type="InterPro" id="IPR058440">
    <property type="entry name" value="DUF8127"/>
</dbReference>
<dbReference type="RefSeq" id="WP_188870815.1">
    <property type="nucleotide sequence ID" value="NZ_BMOO01000002.1"/>
</dbReference>
<accession>A0A8T4GNA6</accession>
<comment type="caution">
    <text evidence="1">The sequence shown here is derived from an EMBL/GenBank/DDBJ whole genome shotgun (WGS) entry which is preliminary data.</text>
</comment>
<protein>
    <submittedName>
        <fullName evidence="1">Uncharacterized protein</fullName>
    </submittedName>
</protein>
<dbReference type="EMBL" id="JAGGKO010000002">
    <property type="protein sequence ID" value="MBP1954715.1"/>
    <property type="molecule type" value="Genomic_DNA"/>
</dbReference>
<name>A0A8T4GNA6_9EURY</name>
<dbReference type="AlphaFoldDB" id="A0A8T4GNA6"/>
<gene>
    <name evidence="1" type="ORF">J2752_001627</name>
</gene>
<evidence type="ECO:0000313" key="1">
    <source>
        <dbReference type="EMBL" id="MBP1954715.1"/>
    </source>
</evidence>